<dbReference type="NCBIfam" id="TIGR00250">
    <property type="entry name" value="RNAse_H_YqgF"/>
    <property type="match status" value="1"/>
</dbReference>
<dbReference type="GO" id="GO:0005829">
    <property type="term" value="C:cytosol"/>
    <property type="evidence" value="ECO:0007669"/>
    <property type="project" value="TreeGrafter"/>
</dbReference>
<proteinExistence type="inferred from homology"/>
<dbReference type="EMBL" id="FLQX01000102">
    <property type="protein sequence ID" value="SBT05771.1"/>
    <property type="molecule type" value="Genomic_DNA"/>
</dbReference>
<evidence type="ECO:0000259" key="6">
    <source>
        <dbReference type="SMART" id="SM00732"/>
    </source>
</evidence>
<feature type="domain" description="YqgF/RNase H-like" evidence="6">
    <location>
        <begin position="10"/>
        <end position="110"/>
    </location>
</feature>
<dbReference type="HAMAP" id="MF_00651">
    <property type="entry name" value="Nuclease_YqgF"/>
    <property type="match status" value="1"/>
</dbReference>
<dbReference type="InterPro" id="IPR005227">
    <property type="entry name" value="YqgF"/>
</dbReference>
<evidence type="ECO:0000313" key="8">
    <source>
        <dbReference type="Proteomes" id="UP000199169"/>
    </source>
</evidence>
<keyword evidence="2 5" id="KW-0690">Ribosome biogenesis</keyword>
<sequence length="154" mass="16826">MPDAAGLPRGTVLAFDFGERRIGVAVGEWQLLQAHALTTIHGDGNNQRFSAIAALIDEWRPASLVVGQPTSLDGTAHAMTARCQRFANQLRGRFGLLVEYAEERLSSYEAQDRLLAAGHNTRSARGYLDAVAAQLILQSHFDRAGSQDSRPYHP</sequence>
<evidence type="ECO:0000256" key="4">
    <source>
        <dbReference type="ARBA" id="ARBA00022801"/>
    </source>
</evidence>
<evidence type="ECO:0000256" key="3">
    <source>
        <dbReference type="ARBA" id="ARBA00022722"/>
    </source>
</evidence>
<dbReference type="GO" id="GO:0000967">
    <property type="term" value="P:rRNA 5'-end processing"/>
    <property type="evidence" value="ECO:0007669"/>
    <property type="project" value="UniProtKB-UniRule"/>
</dbReference>
<keyword evidence="1 5" id="KW-0963">Cytoplasm</keyword>
<dbReference type="EC" id="3.1.-.-" evidence="5"/>
<accession>A0A1A8XM74</accession>
<evidence type="ECO:0000313" key="7">
    <source>
        <dbReference type="EMBL" id="SBT05771.1"/>
    </source>
</evidence>
<dbReference type="GO" id="GO:0004518">
    <property type="term" value="F:nuclease activity"/>
    <property type="evidence" value="ECO:0007669"/>
    <property type="project" value="UniProtKB-KW"/>
</dbReference>
<dbReference type="SUPFAM" id="SSF53098">
    <property type="entry name" value="Ribonuclease H-like"/>
    <property type="match status" value="1"/>
</dbReference>
<dbReference type="Pfam" id="PF03652">
    <property type="entry name" value="RuvX"/>
    <property type="match status" value="1"/>
</dbReference>
<protein>
    <recommendedName>
        <fullName evidence="5">Putative pre-16S rRNA nuclease</fullName>
        <ecNumber evidence="5">3.1.-.-</ecNumber>
    </recommendedName>
</protein>
<keyword evidence="3 5" id="KW-0540">Nuclease</keyword>
<name>A0A1A8XM74_9PROT</name>
<evidence type="ECO:0000256" key="2">
    <source>
        <dbReference type="ARBA" id="ARBA00022517"/>
    </source>
</evidence>
<organism evidence="7 8">
    <name type="scientific">Candidatus Accumulibacter aalborgensis</name>
    <dbReference type="NCBI Taxonomy" id="1860102"/>
    <lineage>
        <taxon>Bacteria</taxon>
        <taxon>Pseudomonadati</taxon>
        <taxon>Pseudomonadota</taxon>
        <taxon>Betaproteobacteria</taxon>
        <taxon>Candidatus Accumulibacter</taxon>
    </lineage>
</organism>
<keyword evidence="4 5" id="KW-0378">Hydrolase</keyword>
<evidence type="ECO:0000256" key="5">
    <source>
        <dbReference type="HAMAP-Rule" id="MF_00651"/>
    </source>
</evidence>
<dbReference type="RefSeq" id="WP_186406771.1">
    <property type="nucleotide sequence ID" value="NZ_FLQX01000102.1"/>
</dbReference>
<evidence type="ECO:0000256" key="1">
    <source>
        <dbReference type="ARBA" id="ARBA00022490"/>
    </source>
</evidence>
<dbReference type="Gene3D" id="3.30.420.140">
    <property type="entry name" value="YqgF/RNase H-like domain"/>
    <property type="match status" value="1"/>
</dbReference>
<dbReference type="Proteomes" id="UP000199169">
    <property type="component" value="Unassembled WGS sequence"/>
</dbReference>
<reference evidence="7 8" key="1">
    <citation type="submission" date="2016-06" db="EMBL/GenBank/DDBJ databases">
        <authorList>
            <person name="Kjaerup R.B."/>
            <person name="Dalgaard T.S."/>
            <person name="Juul-Madsen H.R."/>
        </authorList>
    </citation>
    <scope>NUCLEOTIDE SEQUENCE [LARGE SCALE GENOMIC DNA]</scope>
    <source>
        <strain evidence="7">3</strain>
    </source>
</reference>
<dbReference type="GO" id="GO:0016788">
    <property type="term" value="F:hydrolase activity, acting on ester bonds"/>
    <property type="evidence" value="ECO:0007669"/>
    <property type="project" value="UniProtKB-UniRule"/>
</dbReference>
<comment type="subcellular location">
    <subcellularLocation>
        <location evidence="5">Cytoplasm</location>
    </subcellularLocation>
</comment>
<keyword evidence="8" id="KW-1185">Reference proteome</keyword>
<gene>
    <name evidence="7" type="primary">yqgF</name>
    <name evidence="7" type="ORF">ACCAA_270043</name>
</gene>
<dbReference type="InterPro" id="IPR037027">
    <property type="entry name" value="YqgF/RNaseH-like_dom_sf"/>
</dbReference>
<dbReference type="InterPro" id="IPR006641">
    <property type="entry name" value="YqgF/RNaseH-like_dom"/>
</dbReference>
<comment type="function">
    <text evidence="5">Could be a nuclease involved in processing of the 5'-end of pre-16S rRNA.</text>
</comment>
<comment type="similarity">
    <text evidence="5">Belongs to the YqgF HJR family.</text>
</comment>
<dbReference type="PANTHER" id="PTHR33317:SF4">
    <property type="entry name" value="POLYNUCLEOTIDYL TRANSFERASE, RIBONUCLEASE H-LIKE SUPERFAMILY PROTEIN"/>
    <property type="match status" value="1"/>
</dbReference>
<dbReference type="SMART" id="SM00732">
    <property type="entry name" value="YqgFc"/>
    <property type="match status" value="1"/>
</dbReference>
<dbReference type="STRING" id="1860102.ACCAA_270043"/>
<dbReference type="PANTHER" id="PTHR33317">
    <property type="entry name" value="POLYNUCLEOTIDYL TRANSFERASE, RIBONUCLEASE H-LIKE SUPERFAMILY PROTEIN"/>
    <property type="match status" value="1"/>
</dbReference>
<dbReference type="AlphaFoldDB" id="A0A1A8XM74"/>
<dbReference type="CDD" id="cd16964">
    <property type="entry name" value="YqgF"/>
    <property type="match status" value="1"/>
</dbReference>
<dbReference type="InterPro" id="IPR012337">
    <property type="entry name" value="RNaseH-like_sf"/>
</dbReference>